<dbReference type="InterPro" id="IPR014052">
    <property type="entry name" value="DNA_primase_ssu_euk/arc"/>
</dbReference>
<evidence type="ECO:0000256" key="3">
    <source>
        <dbReference type="ARBA" id="ARBA00022515"/>
    </source>
</evidence>
<dbReference type="RefSeq" id="XP_009827425.1">
    <property type="nucleotide sequence ID" value="XM_009829123.1"/>
</dbReference>
<dbReference type="OrthoDB" id="19606at2759"/>
<dbReference type="SUPFAM" id="SSF56747">
    <property type="entry name" value="Prim-pol domain"/>
    <property type="match status" value="1"/>
</dbReference>
<keyword evidence="5" id="KW-0548">Nucleotidyltransferase</keyword>
<organism evidence="11">
    <name type="scientific">Aphanomyces astaci</name>
    <name type="common">Crayfish plague agent</name>
    <dbReference type="NCBI Taxonomy" id="112090"/>
    <lineage>
        <taxon>Eukaryota</taxon>
        <taxon>Sar</taxon>
        <taxon>Stramenopiles</taxon>
        <taxon>Oomycota</taxon>
        <taxon>Saprolegniomycetes</taxon>
        <taxon>Saprolegniales</taxon>
        <taxon>Verrucalvaceae</taxon>
        <taxon>Aphanomyces</taxon>
    </lineage>
</organism>
<evidence type="ECO:0000256" key="1">
    <source>
        <dbReference type="ARBA" id="ARBA00009762"/>
    </source>
</evidence>
<dbReference type="NCBIfam" id="TIGR00335">
    <property type="entry name" value="primase_sml"/>
    <property type="match status" value="1"/>
</dbReference>
<dbReference type="EMBL" id="KI913121">
    <property type="protein sequence ID" value="ETV82754.1"/>
    <property type="molecule type" value="Genomic_DNA"/>
</dbReference>
<keyword evidence="6 10" id="KW-0235">DNA replication</keyword>
<dbReference type="GeneID" id="20806548"/>
<proteinExistence type="inferred from homology"/>
<keyword evidence="4 10" id="KW-0808">Transferase</keyword>
<dbReference type="PANTHER" id="PTHR10536">
    <property type="entry name" value="DNA PRIMASE SMALL SUBUNIT"/>
    <property type="match status" value="1"/>
</dbReference>
<keyword evidence="2 10" id="KW-0240">DNA-directed RNA polymerase</keyword>
<evidence type="ECO:0000313" key="11">
    <source>
        <dbReference type="EMBL" id="ETV82754.1"/>
    </source>
</evidence>
<evidence type="ECO:0000256" key="4">
    <source>
        <dbReference type="ARBA" id="ARBA00022679"/>
    </source>
</evidence>
<dbReference type="GO" id="GO:0046872">
    <property type="term" value="F:metal ion binding"/>
    <property type="evidence" value="ECO:0007669"/>
    <property type="project" value="UniProtKB-KW"/>
</dbReference>
<evidence type="ECO:0000256" key="8">
    <source>
        <dbReference type="ARBA" id="ARBA00022833"/>
    </source>
</evidence>
<dbReference type="FunFam" id="3.90.920.10:FF:000003">
    <property type="entry name" value="DNA primase"/>
    <property type="match status" value="1"/>
</dbReference>
<keyword evidence="7" id="KW-0479">Metal-binding</keyword>
<dbReference type="GO" id="GO:0003899">
    <property type="term" value="F:DNA-directed RNA polymerase activity"/>
    <property type="evidence" value="ECO:0007669"/>
    <property type="project" value="InterPro"/>
</dbReference>
<dbReference type="VEuPathDB" id="FungiDB:H257_04552"/>
<name>W4GUQ7_APHAT</name>
<keyword evidence="9" id="KW-0804">Transcription</keyword>
<accession>W4GUQ7</accession>
<comment type="similarity">
    <text evidence="1 10">Belongs to the eukaryotic-type primase small subunit family.</text>
</comment>
<dbReference type="STRING" id="112090.W4GUQ7"/>
<evidence type="ECO:0000256" key="2">
    <source>
        <dbReference type="ARBA" id="ARBA00022478"/>
    </source>
</evidence>
<evidence type="ECO:0000256" key="9">
    <source>
        <dbReference type="ARBA" id="ARBA00023163"/>
    </source>
</evidence>
<evidence type="ECO:0000256" key="10">
    <source>
        <dbReference type="RuleBase" id="RU003514"/>
    </source>
</evidence>
<dbReference type="Pfam" id="PF01896">
    <property type="entry name" value="DNA_primase_S"/>
    <property type="match status" value="1"/>
</dbReference>
<evidence type="ECO:0000256" key="7">
    <source>
        <dbReference type="ARBA" id="ARBA00022723"/>
    </source>
</evidence>
<protein>
    <recommendedName>
        <fullName evidence="10">DNA primase</fullName>
        <ecNumber evidence="10">2.7.7.-</ecNumber>
    </recommendedName>
</protein>
<sequence>MSTNDDAFSPELLALYYDRLFPYEEMVHWLGYDASVAKDASTPNTLISRREFSFTLENDQYIRYKAFRNADELKSEMKRLMPHKIDIGAVFSVSPMDKGKVDSSKFVPEERELVFDVDLTDYDDTRTCCQAAAICHKCWQLMVAAVKVMDRGLREDFGFQHILWVYSGRRGIHCWVSDTASRMLTNEARTAVVQYFTLVEGSEHVKRKVKLTEPLHPSLERAYAILEPMLGDVILGPYGQGVLCSPEHWVKLLDMVPDDDIRAKLNEMWTQQLDTTTPWEKWGQLKAAVEHAVHDKKRKSVSDDRRRHLRTCLAEIVFSYLYPRLDANVSKQRNHLLKSPFAIHPKTGRVCVPIDPRHIDDFNYESVPTLVSLERELNATDADNAASKYRLFQEYVDYFAKDFIQPIHMALLKQKKAAAESTAALTGDW</sequence>
<dbReference type="GO" id="GO:0005658">
    <property type="term" value="C:alpha DNA polymerase:primase complex"/>
    <property type="evidence" value="ECO:0007669"/>
    <property type="project" value="UniProtKB-ARBA"/>
</dbReference>
<keyword evidence="8" id="KW-0862">Zinc</keyword>
<dbReference type="GO" id="GO:0006269">
    <property type="term" value="P:DNA replication, synthesis of primer"/>
    <property type="evidence" value="ECO:0007669"/>
    <property type="project" value="UniProtKB-KW"/>
</dbReference>
<keyword evidence="3 10" id="KW-0639">Primosome</keyword>
<dbReference type="EC" id="2.7.7.-" evidence="10"/>
<dbReference type="InterPro" id="IPR002755">
    <property type="entry name" value="DNA_primase_S"/>
</dbReference>
<reference evidence="11" key="1">
    <citation type="submission" date="2013-12" db="EMBL/GenBank/DDBJ databases">
        <title>The Genome Sequence of Aphanomyces astaci APO3.</title>
        <authorList>
            <consortium name="The Broad Institute Genomics Platform"/>
            <person name="Russ C."/>
            <person name="Tyler B."/>
            <person name="van West P."/>
            <person name="Dieguez-Uribeondo J."/>
            <person name="Young S.K."/>
            <person name="Zeng Q."/>
            <person name="Gargeya S."/>
            <person name="Fitzgerald M."/>
            <person name="Abouelleil A."/>
            <person name="Alvarado L."/>
            <person name="Chapman S.B."/>
            <person name="Gainer-Dewar J."/>
            <person name="Goldberg J."/>
            <person name="Griggs A."/>
            <person name="Gujja S."/>
            <person name="Hansen M."/>
            <person name="Howarth C."/>
            <person name="Imamovic A."/>
            <person name="Ireland A."/>
            <person name="Larimer J."/>
            <person name="McCowan C."/>
            <person name="Murphy C."/>
            <person name="Pearson M."/>
            <person name="Poon T.W."/>
            <person name="Priest M."/>
            <person name="Roberts A."/>
            <person name="Saif S."/>
            <person name="Shea T."/>
            <person name="Sykes S."/>
            <person name="Wortman J."/>
            <person name="Nusbaum C."/>
            <person name="Birren B."/>
        </authorList>
    </citation>
    <scope>NUCLEOTIDE SEQUENCE [LARGE SCALE GENOMIC DNA]</scope>
    <source>
        <strain evidence="11">APO3</strain>
    </source>
</reference>
<gene>
    <name evidence="11" type="ORF">H257_04552</name>
</gene>
<dbReference type="AlphaFoldDB" id="W4GUQ7"/>
<dbReference type="CDD" id="cd04860">
    <property type="entry name" value="AE_Prim_S"/>
    <property type="match status" value="1"/>
</dbReference>
<evidence type="ECO:0000256" key="6">
    <source>
        <dbReference type="ARBA" id="ARBA00022705"/>
    </source>
</evidence>
<evidence type="ECO:0000256" key="5">
    <source>
        <dbReference type="ARBA" id="ARBA00022695"/>
    </source>
</evidence>
<dbReference type="Gene3D" id="3.90.920.10">
    <property type="entry name" value="DNA primase, PRIM domain"/>
    <property type="match status" value="1"/>
</dbReference>